<keyword evidence="3" id="KW-0150">Chloroplast</keyword>
<dbReference type="PANTHER" id="PTHR43009">
    <property type="entry name" value="HOMOGENTISATE SOLANESYLTRANSFERASE, CHLOROPLASTIC"/>
    <property type="match status" value="1"/>
</dbReference>
<keyword evidence="9 10" id="KW-0472">Membrane</keyword>
<dbReference type="EMBL" id="QGNW01001804">
    <property type="protein sequence ID" value="RVW30275.1"/>
    <property type="molecule type" value="Genomic_DNA"/>
</dbReference>
<dbReference type="GO" id="GO:0031969">
    <property type="term" value="C:chloroplast membrane"/>
    <property type="evidence" value="ECO:0007669"/>
    <property type="project" value="UniProtKB-SubCell"/>
</dbReference>
<feature type="transmembrane region" description="Helical" evidence="10">
    <location>
        <begin position="20"/>
        <end position="40"/>
    </location>
</feature>
<dbReference type="AlphaFoldDB" id="A0A438D486"/>
<comment type="similarity">
    <text evidence="2">Belongs to the UbiA prenyltransferase family.</text>
</comment>
<keyword evidence="8 10" id="KW-1133">Transmembrane helix</keyword>
<evidence type="ECO:0000313" key="11">
    <source>
        <dbReference type="EMBL" id="RVW30275.1"/>
    </source>
</evidence>
<dbReference type="CDD" id="cd13960">
    <property type="entry name" value="PT_UbiA_HPT1"/>
    <property type="match status" value="1"/>
</dbReference>
<feature type="transmembrane region" description="Helical" evidence="10">
    <location>
        <begin position="210"/>
        <end position="231"/>
    </location>
</feature>
<accession>A0A438D486</accession>
<organism evidence="11 12">
    <name type="scientific">Vitis vinifera</name>
    <name type="common">Grape</name>
    <dbReference type="NCBI Taxonomy" id="29760"/>
    <lineage>
        <taxon>Eukaryota</taxon>
        <taxon>Viridiplantae</taxon>
        <taxon>Streptophyta</taxon>
        <taxon>Embryophyta</taxon>
        <taxon>Tracheophyta</taxon>
        <taxon>Spermatophyta</taxon>
        <taxon>Magnoliopsida</taxon>
        <taxon>eudicotyledons</taxon>
        <taxon>Gunneridae</taxon>
        <taxon>Pentapetalae</taxon>
        <taxon>rosids</taxon>
        <taxon>Vitales</taxon>
        <taxon>Vitaceae</taxon>
        <taxon>Viteae</taxon>
        <taxon>Vitis</taxon>
    </lineage>
</organism>
<feature type="transmembrane region" description="Helical" evidence="10">
    <location>
        <begin position="349"/>
        <end position="370"/>
    </location>
</feature>
<dbReference type="Pfam" id="PF01040">
    <property type="entry name" value="UbiA"/>
    <property type="match status" value="1"/>
</dbReference>
<evidence type="ECO:0000313" key="12">
    <source>
        <dbReference type="Proteomes" id="UP000288805"/>
    </source>
</evidence>
<dbReference type="GO" id="GO:0004659">
    <property type="term" value="F:prenyltransferase activity"/>
    <property type="evidence" value="ECO:0007669"/>
    <property type="project" value="InterPro"/>
</dbReference>
<evidence type="ECO:0000256" key="2">
    <source>
        <dbReference type="ARBA" id="ARBA00005985"/>
    </source>
</evidence>
<evidence type="ECO:0000256" key="7">
    <source>
        <dbReference type="ARBA" id="ARBA00022946"/>
    </source>
</evidence>
<keyword evidence="6 10" id="KW-0812">Transmembrane</keyword>
<dbReference type="Gene3D" id="1.10.357.140">
    <property type="entry name" value="UbiA prenyltransferase"/>
    <property type="match status" value="1"/>
</dbReference>
<feature type="transmembrane region" description="Helical" evidence="10">
    <location>
        <begin position="261"/>
        <end position="282"/>
    </location>
</feature>
<proteinExistence type="inferred from homology"/>
<keyword evidence="5 11" id="KW-0808">Transferase</keyword>
<dbReference type="Proteomes" id="UP000288805">
    <property type="component" value="Unassembled WGS sequence"/>
</dbReference>
<feature type="transmembrane region" description="Helical" evidence="10">
    <location>
        <begin position="456"/>
        <end position="474"/>
    </location>
</feature>
<dbReference type="InterPro" id="IPR044878">
    <property type="entry name" value="UbiA_sf"/>
</dbReference>
<feature type="transmembrane region" description="Helical" evidence="10">
    <location>
        <begin position="382"/>
        <end position="404"/>
    </location>
</feature>
<dbReference type="InterPro" id="IPR000537">
    <property type="entry name" value="UbiA_prenyltransferase"/>
</dbReference>
<reference evidence="11 12" key="1">
    <citation type="journal article" date="2018" name="PLoS Genet.">
        <title>Population sequencing reveals clonal diversity and ancestral inbreeding in the grapevine cultivar Chardonnay.</title>
        <authorList>
            <person name="Roach M.J."/>
            <person name="Johnson D.L."/>
            <person name="Bohlmann J."/>
            <person name="van Vuuren H.J."/>
            <person name="Jones S.J."/>
            <person name="Pretorius I.S."/>
            <person name="Schmidt S.A."/>
            <person name="Borneman A.R."/>
        </authorList>
    </citation>
    <scope>NUCLEOTIDE SEQUENCE [LARGE SCALE GENOMIC DNA]</scope>
    <source>
        <strain evidence="12">cv. Chardonnay</strain>
        <tissue evidence="11">Leaf</tissue>
    </source>
</reference>
<evidence type="ECO:0000256" key="10">
    <source>
        <dbReference type="SAM" id="Phobius"/>
    </source>
</evidence>
<keyword evidence="4" id="KW-0934">Plastid</keyword>
<keyword evidence="7" id="KW-0809">Transit peptide</keyword>
<evidence type="ECO:0000256" key="6">
    <source>
        <dbReference type="ARBA" id="ARBA00022692"/>
    </source>
</evidence>
<dbReference type="PANTHER" id="PTHR43009:SF6">
    <property type="entry name" value="HOMOGENTISATE PHYTYLTRANSFERASE 1, CHLOROPLASTIC"/>
    <property type="match status" value="1"/>
</dbReference>
<feature type="transmembrane region" description="Helical" evidence="10">
    <location>
        <begin position="294"/>
        <end position="316"/>
    </location>
</feature>
<evidence type="ECO:0000256" key="8">
    <source>
        <dbReference type="ARBA" id="ARBA00022989"/>
    </source>
</evidence>
<dbReference type="InterPro" id="IPR044502">
    <property type="entry name" value="AtHST-like"/>
</dbReference>
<sequence>MDSMLIGSFPRPCSSYVSSGMGLTLALALDVLLIDFRFVIMDDWRTVKFKLGHSPSGFSKSSSENQREMCVIFTKGVLSHTNASLKLLQWPQFVIIPVSWMIGSYVPVQISRNGAGRSYTVSFQQHLTKHHVRGIQEGCTFYKRWNTKYVVNAASGQPLESEPGASSPKSTWTPVKNAIDAFYRVLKTFFQAGIKHNFSFPPRSRETFRLFSVILYWGLGVVAALLMNIYIVGLNQISDIEIDKMEVASPFVPCPVTSCTLYTWNLLGLCNGNCWVPVLFQVNKPYLPLASGEYSVGTGVGIVTSFAVMSFLVGWIVGSWPLFWALFVSFVLGTAYSIDLPLLRWKRFALVAAMCILAVRAVIVQIAFYMHVQTFVYGRPAIFSRPLIFATAFMSFFSVVIALFKDIPDIEGTRYSASGRLVYVWVRSGLVFWICILLLEMAYGAAVSVGATSSCLWSKLVTVLGHAVLASILWTRAKSIDLKSKAAITSFYMFIWQLSTSACLLQLFYAEYFLIPLVRYCG</sequence>
<comment type="caution">
    <text evidence="11">The sequence shown here is derived from an EMBL/GenBank/DDBJ whole genome shotgun (WGS) entry which is preliminary data.</text>
</comment>
<feature type="transmembrane region" description="Helical" evidence="10">
    <location>
        <begin position="424"/>
        <end position="444"/>
    </location>
</feature>
<gene>
    <name evidence="11" type="primary">HPT1_1</name>
    <name evidence="11" type="ORF">CK203_098801</name>
</gene>
<evidence type="ECO:0000256" key="3">
    <source>
        <dbReference type="ARBA" id="ARBA00022528"/>
    </source>
</evidence>
<evidence type="ECO:0000256" key="5">
    <source>
        <dbReference type="ARBA" id="ARBA00022679"/>
    </source>
</evidence>
<feature type="transmembrane region" description="Helical" evidence="10">
    <location>
        <begin position="322"/>
        <end position="342"/>
    </location>
</feature>
<evidence type="ECO:0000256" key="9">
    <source>
        <dbReference type="ARBA" id="ARBA00023136"/>
    </source>
</evidence>
<evidence type="ECO:0000256" key="1">
    <source>
        <dbReference type="ARBA" id="ARBA00004508"/>
    </source>
</evidence>
<name>A0A438D486_VITVI</name>
<protein>
    <submittedName>
        <fullName evidence="11">Homogentisate phytyltransferase 1, chloroplastic</fullName>
    </submittedName>
</protein>
<comment type="subcellular location">
    <subcellularLocation>
        <location evidence="1">Plastid</location>
        <location evidence="1">Chloroplast membrane</location>
        <topology evidence="1">Multi-pass membrane protein</topology>
    </subcellularLocation>
</comment>
<feature type="transmembrane region" description="Helical" evidence="10">
    <location>
        <begin position="486"/>
        <end position="509"/>
    </location>
</feature>
<evidence type="ECO:0000256" key="4">
    <source>
        <dbReference type="ARBA" id="ARBA00022640"/>
    </source>
</evidence>